<keyword evidence="4" id="KW-0676">Redox-active center</keyword>
<reference evidence="6 7" key="1">
    <citation type="submission" date="2019-09" db="EMBL/GenBank/DDBJ databases">
        <title>Pararcticibacter amylolyticus gen. nov., sp. nov., isolated from a rottenly hemp rope, and reclassification of Pedobacter tournemirensis as Pararcticibacter tournemirensis comb. nov.</title>
        <authorList>
            <person name="Cai Y."/>
        </authorList>
    </citation>
    <scope>NUCLEOTIDE SEQUENCE [LARGE SCALE GENOMIC DNA]</scope>
    <source>
        <strain evidence="6 7">TF5-37.2-LB10</strain>
    </source>
</reference>
<dbReference type="GO" id="GO:0017004">
    <property type="term" value="P:cytochrome complex assembly"/>
    <property type="evidence" value="ECO:0007669"/>
    <property type="project" value="UniProtKB-KW"/>
</dbReference>
<dbReference type="InterPro" id="IPR050553">
    <property type="entry name" value="Thioredoxin_ResA/DsbE_sf"/>
</dbReference>
<evidence type="ECO:0000259" key="5">
    <source>
        <dbReference type="PROSITE" id="PS51352"/>
    </source>
</evidence>
<dbReference type="AlphaFoldDB" id="A0A5M9H966"/>
<dbReference type="CDD" id="cd02966">
    <property type="entry name" value="TlpA_like_family"/>
    <property type="match status" value="1"/>
</dbReference>
<accession>A0A5M9H966</accession>
<evidence type="ECO:0000256" key="4">
    <source>
        <dbReference type="ARBA" id="ARBA00023284"/>
    </source>
</evidence>
<dbReference type="PROSITE" id="PS51352">
    <property type="entry name" value="THIOREDOXIN_2"/>
    <property type="match status" value="1"/>
</dbReference>
<sequence length="596" mass="67981">MLINHKPGGTIHSHNLSICKNKTKNHKIAFQHFLMLLCLTVFTLPSTAQKKDFPGKTIRTPPVSKLREVTISGNIKQLALQGALTDAFAFGYTDLVTGKDVVIPLKRDSSGNYSVKVPIPGPYQQIQLLQGQKIRGEVYFGGLITHEFYVKPGEPMEFNFYLSADYRNSSVAFKGNIATANSQQEAYQRSLSSAGFSVVFDYGKLDSVKAETYGEFKKYISDRLKAALLFNNMYFKKHPADPFLQQQADNDLRYEAANIMVQGIFRSKTTGRILTTFLNENKIKIWNPLALGNDRYKSFINQYYLLMTRAAQKVQSDYTVMFQEVAVYLLEKHPELSAEDRQLALKFSDSAVRKTEKDFKAFNDRLMSSYANEYGGIIDTRLVYNYLTKVSDPDLRNLFLTRLLQEKVEKGDIAPVQPLIERYKRMVKGGLFKETFLKKYTNLYKRNVQSKLPPGTVIADAASLREGKVFDDLIKKHKGKVVYIDIWATWCQPCLMEMKNSQTLREKFRGKDVAFVYLCISSPQEPLWKKLIALHAIEGENYWLNDNQREELNRTFSIRSVPRHLLVDKQGKVWDQDAQGPGSSKTAEDITALLGS</sequence>
<dbReference type="GO" id="GO:0030313">
    <property type="term" value="C:cell envelope"/>
    <property type="evidence" value="ECO:0007669"/>
    <property type="project" value="UniProtKB-SubCell"/>
</dbReference>
<evidence type="ECO:0000313" key="6">
    <source>
        <dbReference type="EMBL" id="KAA8482899.1"/>
    </source>
</evidence>
<comment type="subcellular location">
    <subcellularLocation>
        <location evidence="1">Cell envelope</location>
    </subcellularLocation>
</comment>
<dbReference type="PANTHER" id="PTHR42852:SF6">
    <property type="entry name" value="THIOL:DISULFIDE INTERCHANGE PROTEIN DSBE"/>
    <property type="match status" value="1"/>
</dbReference>
<dbReference type="InterPro" id="IPR012336">
    <property type="entry name" value="Thioredoxin-like_fold"/>
</dbReference>
<evidence type="ECO:0000256" key="2">
    <source>
        <dbReference type="ARBA" id="ARBA00022748"/>
    </source>
</evidence>
<dbReference type="PANTHER" id="PTHR42852">
    <property type="entry name" value="THIOL:DISULFIDE INTERCHANGE PROTEIN DSBE"/>
    <property type="match status" value="1"/>
</dbReference>
<comment type="caution">
    <text evidence="6">The sequence shown here is derived from an EMBL/GenBank/DDBJ whole genome shotgun (WGS) entry which is preliminary data.</text>
</comment>
<evidence type="ECO:0000256" key="1">
    <source>
        <dbReference type="ARBA" id="ARBA00004196"/>
    </source>
</evidence>
<evidence type="ECO:0000256" key="3">
    <source>
        <dbReference type="ARBA" id="ARBA00023157"/>
    </source>
</evidence>
<proteinExistence type="predicted"/>
<dbReference type="InterPro" id="IPR036249">
    <property type="entry name" value="Thioredoxin-like_sf"/>
</dbReference>
<dbReference type="InterPro" id="IPR013766">
    <property type="entry name" value="Thioredoxin_domain"/>
</dbReference>
<feature type="domain" description="Thioredoxin" evidence="5">
    <location>
        <begin position="446"/>
        <end position="596"/>
    </location>
</feature>
<dbReference type="Pfam" id="PF13905">
    <property type="entry name" value="Thioredoxin_8"/>
    <property type="match status" value="1"/>
</dbReference>
<dbReference type="SUPFAM" id="SSF52833">
    <property type="entry name" value="Thioredoxin-like"/>
    <property type="match status" value="1"/>
</dbReference>
<dbReference type="EMBL" id="VWNE01000014">
    <property type="protein sequence ID" value="KAA8482899.1"/>
    <property type="molecule type" value="Genomic_DNA"/>
</dbReference>
<name>A0A5M9H966_9SPHI</name>
<dbReference type="OrthoDB" id="1120316at2"/>
<evidence type="ECO:0000313" key="7">
    <source>
        <dbReference type="Proteomes" id="UP000322918"/>
    </source>
</evidence>
<gene>
    <name evidence="6" type="ORF">F1649_10455</name>
</gene>
<keyword evidence="3" id="KW-1015">Disulfide bond</keyword>
<protein>
    <submittedName>
        <fullName evidence="6">TlpA family protein disulfide reductase</fullName>
    </submittedName>
</protein>
<dbReference type="Proteomes" id="UP000322918">
    <property type="component" value="Unassembled WGS sequence"/>
</dbReference>
<dbReference type="Gene3D" id="3.40.30.10">
    <property type="entry name" value="Glutaredoxin"/>
    <property type="match status" value="1"/>
</dbReference>
<keyword evidence="7" id="KW-1185">Reference proteome</keyword>
<keyword evidence="2" id="KW-0201">Cytochrome c-type biogenesis</keyword>
<organism evidence="6 7">
    <name type="scientific">Arcticibacter tournemirensis</name>
    <dbReference type="NCBI Taxonomy" id="699437"/>
    <lineage>
        <taxon>Bacteria</taxon>
        <taxon>Pseudomonadati</taxon>
        <taxon>Bacteroidota</taxon>
        <taxon>Sphingobacteriia</taxon>
        <taxon>Sphingobacteriales</taxon>
        <taxon>Sphingobacteriaceae</taxon>
        <taxon>Arcticibacter</taxon>
    </lineage>
</organism>